<name>A0A5C2RYL5_9APHY</name>
<dbReference type="Proteomes" id="UP000313359">
    <property type="component" value="Unassembled WGS sequence"/>
</dbReference>
<protein>
    <submittedName>
        <fullName evidence="2">Uncharacterized protein</fullName>
    </submittedName>
</protein>
<accession>A0A5C2RYL5</accession>
<keyword evidence="3" id="KW-1185">Reference proteome</keyword>
<evidence type="ECO:0000313" key="2">
    <source>
        <dbReference type="EMBL" id="RPD56152.1"/>
    </source>
</evidence>
<gene>
    <name evidence="2" type="ORF">L227DRAFT_579116</name>
</gene>
<reference evidence="2" key="1">
    <citation type="journal article" date="2018" name="Genome Biol. Evol.">
        <title>Genomics and development of Lentinus tigrinus, a white-rot wood-decaying mushroom with dimorphic fruiting bodies.</title>
        <authorList>
            <person name="Wu B."/>
            <person name="Xu Z."/>
            <person name="Knudson A."/>
            <person name="Carlson A."/>
            <person name="Chen N."/>
            <person name="Kovaka S."/>
            <person name="LaButti K."/>
            <person name="Lipzen A."/>
            <person name="Pennachio C."/>
            <person name="Riley R."/>
            <person name="Schakwitz W."/>
            <person name="Umezawa K."/>
            <person name="Ohm R.A."/>
            <person name="Grigoriev I.V."/>
            <person name="Nagy L.G."/>
            <person name="Gibbons J."/>
            <person name="Hibbett D."/>
        </authorList>
    </citation>
    <scope>NUCLEOTIDE SEQUENCE [LARGE SCALE GENOMIC DNA]</scope>
    <source>
        <strain evidence="2">ALCF2SS1-6</strain>
    </source>
</reference>
<proteinExistence type="predicted"/>
<feature type="compositionally biased region" description="Polar residues" evidence="1">
    <location>
        <begin position="54"/>
        <end position="76"/>
    </location>
</feature>
<dbReference type="OrthoDB" id="2744007at2759"/>
<organism evidence="2 3">
    <name type="scientific">Lentinus tigrinus ALCF2SS1-6</name>
    <dbReference type="NCBI Taxonomy" id="1328759"/>
    <lineage>
        <taxon>Eukaryota</taxon>
        <taxon>Fungi</taxon>
        <taxon>Dikarya</taxon>
        <taxon>Basidiomycota</taxon>
        <taxon>Agaricomycotina</taxon>
        <taxon>Agaricomycetes</taxon>
        <taxon>Polyporales</taxon>
        <taxon>Polyporaceae</taxon>
        <taxon>Lentinus</taxon>
    </lineage>
</organism>
<dbReference type="EMBL" id="ML122290">
    <property type="protein sequence ID" value="RPD56152.1"/>
    <property type="molecule type" value="Genomic_DNA"/>
</dbReference>
<dbReference type="AlphaFoldDB" id="A0A5C2RYL5"/>
<feature type="region of interest" description="Disordered" evidence="1">
    <location>
        <begin position="31"/>
        <end position="76"/>
    </location>
</feature>
<sequence>MSSGSQHDTLTSRLSSTFWLLLNTPMIPPEEKAESKAVQMVDFSDSHSRGAHSRGTSRSSMDSHVTQSSDASENST</sequence>
<evidence type="ECO:0000256" key="1">
    <source>
        <dbReference type="SAM" id="MobiDB-lite"/>
    </source>
</evidence>
<evidence type="ECO:0000313" key="3">
    <source>
        <dbReference type="Proteomes" id="UP000313359"/>
    </source>
</evidence>